<evidence type="ECO:0000313" key="4">
    <source>
        <dbReference type="Proteomes" id="UP000199677"/>
    </source>
</evidence>
<keyword evidence="4" id="KW-1185">Reference proteome</keyword>
<feature type="compositionally biased region" description="Basic and acidic residues" evidence="1">
    <location>
        <begin position="260"/>
        <end position="274"/>
    </location>
</feature>
<organism evidence="3 4">
    <name type="scientific">Vreelandella arcis</name>
    <dbReference type="NCBI Taxonomy" id="416873"/>
    <lineage>
        <taxon>Bacteria</taxon>
        <taxon>Pseudomonadati</taxon>
        <taxon>Pseudomonadota</taxon>
        <taxon>Gammaproteobacteria</taxon>
        <taxon>Oceanospirillales</taxon>
        <taxon>Halomonadaceae</taxon>
        <taxon>Vreelandella</taxon>
    </lineage>
</organism>
<dbReference type="Gene3D" id="2.40.10.220">
    <property type="entry name" value="predicted glycosyltransferase like domains"/>
    <property type="match status" value="1"/>
</dbReference>
<dbReference type="Pfam" id="PF07238">
    <property type="entry name" value="PilZ"/>
    <property type="match status" value="1"/>
</dbReference>
<dbReference type="InterPro" id="IPR003607">
    <property type="entry name" value="HD/PDEase_dom"/>
</dbReference>
<evidence type="ECO:0000259" key="2">
    <source>
        <dbReference type="Pfam" id="PF07238"/>
    </source>
</evidence>
<feature type="domain" description="PilZ" evidence="2">
    <location>
        <begin position="121"/>
        <end position="230"/>
    </location>
</feature>
<evidence type="ECO:0000313" key="3">
    <source>
        <dbReference type="EMBL" id="SDM98263.1"/>
    </source>
</evidence>
<dbReference type="Proteomes" id="UP000199677">
    <property type="component" value="Unassembled WGS sequence"/>
</dbReference>
<evidence type="ECO:0000256" key="1">
    <source>
        <dbReference type="SAM" id="MobiDB-lite"/>
    </source>
</evidence>
<reference evidence="4" key="1">
    <citation type="submission" date="2016-10" db="EMBL/GenBank/DDBJ databases">
        <authorList>
            <person name="Varghese N."/>
            <person name="Submissions S."/>
        </authorList>
    </citation>
    <scope>NUCLEOTIDE SEQUENCE [LARGE SCALE GENOMIC DNA]</scope>
    <source>
        <strain evidence="4">CGMCC 1.6494</strain>
    </source>
</reference>
<dbReference type="GO" id="GO:0035438">
    <property type="term" value="F:cyclic-di-GMP binding"/>
    <property type="evidence" value="ECO:0007669"/>
    <property type="project" value="InterPro"/>
</dbReference>
<accession>A0A1G9XPS8</accession>
<dbReference type="Pfam" id="PF13487">
    <property type="entry name" value="HD_5"/>
    <property type="match status" value="1"/>
</dbReference>
<dbReference type="OrthoDB" id="9764808at2"/>
<dbReference type="CDD" id="cd00077">
    <property type="entry name" value="HDc"/>
    <property type="match status" value="1"/>
</dbReference>
<name>A0A1G9XPS8_9GAMM</name>
<dbReference type="SUPFAM" id="SSF141371">
    <property type="entry name" value="PilZ domain-like"/>
    <property type="match status" value="1"/>
</dbReference>
<dbReference type="Gene3D" id="1.10.3210.10">
    <property type="entry name" value="Hypothetical protein af1432"/>
    <property type="match status" value="1"/>
</dbReference>
<dbReference type="AlphaFoldDB" id="A0A1G9XPS8"/>
<sequence>MAAPTLYENPSASVIRSLLQHTHELSIYSKYMPYALKAEVLELNLGSGRMVLEVDYAGSDIEHYLASGNLSFDLEALKGPHGTERDTYSLSNVAAKLLKTDSTVYRLECQLPESVFVKENRGAVRIPFILGMQTRVGIEVYLHELNVPGRLRNLSIGGCMVDIDLADSVAIGVDQDIPGVTLEFPNGDSFFTQGIIRHIRPFGNQGYAAVGIQFIDLSTAQTEALYHYVNESEREAAFRTGTNDKMVYHSPLFIPGAKEKKIQQREAQERDKRSRQSPMERGVMDVSHQLQVGLMYMKTRQLFPAEIFYDCVDTLRYLVEKDRKTFLYALSFLRDEPDWVRHAVQVAGQLIDMLLSRDPHDPQVRETVLGVLLHTMGKPLLVSAALPSLKVNMTPAQKTMLSGHVTVLNNKLSELDWEPSPTCRDVIENANERLDGSGYPMGKRGEQLSELVRLVSVIKAINKLLHARNGEPPRSPLDAYRRIHETGTVYDKTELVEYIQIYGLYPIGSLAKFSGGFLAWVMDINGKGMPSKVNVVKNLRFPDTNINSVITQGDLSQIGKLEGIVNPSDYGIKVLKT</sequence>
<dbReference type="InterPro" id="IPR009875">
    <property type="entry name" value="PilZ_domain"/>
</dbReference>
<protein>
    <submittedName>
        <fullName evidence="3">HD domain-containing protein</fullName>
    </submittedName>
</protein>
<dbReference type="EMBL" id="FNII01000001">
    <property type="protein sequence ID" value="SDM98263.1"/>
    <property type="molecule type" value="Genomic_DNA"/>
</dbReference>
<feature type="region of interest" description="Disordered" evidence="1">
    <location>
        <begin position="260"/>
        <end position="282"/>
    </location>
</feature>
<dbReference type="STRING" id="416873.SAMN04487951_101352"/>
<dbReference type="RefSeq" id="WP_089701863.1">
    <property type="nucleotide sequence ID" value="NZ_FNII01000001.1"/>
</dbReference>
<proteinExistence type="predicted"/>
<gene>
    <name evidence="3" type="ORF">SAMN04487951_101352</name>
</gene>